<gene>
    <name evidence="1" type="ORF">CSB45_01805</name>
</gene>
<organism evidence="1 2">
    <name type="scientific">candidate division KSB3 bacterium</name>
    <dbReference type="NCBI Taxonomy" id="2044937"/>
    <lineage>
        <taxon>Bacteria</taxon>
        <taxon>candidate division KSB3</taxon>
    </lineage>
</organism>
<sequence length="308" mass="34899">MNVYFGHPHYILGRSHTVEELYEQGFTVSTPHELGSFGFERNAVSEMSAYELAKAVGKHFLPHTPIHEMYYDACFTENLNVSDPSQYDERVLMKHFMDYPAMNLCNDLGLTGLKYYGLSQQGCSGLFGCIELARRSMLCADAPRKALCITSEKVPNNCFYDRPEQRLLHSDAASGCLVSTEAMSYKIIGTASLSMTKRNVKMLELLLAFVSLTKQVLQQANVPSEKIENIFCPNFWPDFWARLLSLIKADPRVLQFDNMHASAHAFSSDFIINLSKRELNGLLHSGYTQLVYGYGYGSHLYCLLFEKM</sequence>
<accession>A0A2G6EAP6</accession>
<evidence type="ECO:0000313" key="1">
    <source>
        <dbReference type="EMBL" id="PID59160.1"/>
    </source>
</evidence>
<evidence type="ECO:0008006" key="3">
    <source>
        <dbReference type="Google" id="ProtNLM"/>
    </source>
</evidence>
<dbReference type="Gene3D" id="3.40.47.10">
    <property type="match status" value="2"/>
</dbReference>
<proteinExistence type="predicted"/>
<dbReference type="GO" id="GO:0016746">
    <property type="term" value="F:acyltransferase activity"/>
    <property type="evidence" value="ECO:0007669"/>
    <property type="project" value="InterPro"/>
</dbReference>
<dbReference type="EMBL" id="PDPS01000020">
    <property type="protein sequence ID" value="PID59160.1"/>
    <property type="molecule type" value="Genomic_DNA"/>
</dbReference>
<name>A0A2G6EAP6_9BACT</name>
<protein>
    <recommendedName>
        <fullName evidence="3">Beta-ketoacyl-[acyl-carrier-protein] synthase III C-terminal domain-containing protein</fullName>
    </recommendedName>
</protein>
<dbReference type="InterPro" id="IPR016039">
    <property type="entry name" value="Thiolase-like"/>
</dbReference>
<comment type="caution">
    <text evidence="1">The sequence shown here is derived from an EMBL/GenBank/DDBJ whole genome shotgun (WGS) entry which is preliminary data.</text>
</comment>
<reference evidence="1 2" key="1">
    <citation type="submission" date="2017-10" db="EMBL/GenBank/DDBJ databases">
        <title>Novel microbial diversity and functional potential in the marine mammal oral microbiome.</title>
        <authorList>
            <person name="Dudek N.K."/>
            <person name="Sun C.L."/>
            <person name="Burstein D."/>
            <person name="Kantor R.S."/>
            <person name="Aliaga Goltsman D.S."/>
            <person name="Bik E.M."/>
            <person name="Thomas B.C."/>
            <person name="Banfield J.F."/>
            <person name="Relman D.A."/>
        </authorList>
    </citation>
    <scope>NUCLEOTIDE SEQUENCE [LARGE SCALE GENOMIC DNA]</scope>
    <source>
        <strain evidence="1">DOLZORAL124_49_17</strain>
    </source>
</reference>
<evidence type="ECO:0000313" key="2">
    <source>
        <dbReference type="Proteomes" id="UP000229740"/>
    </source>
</evidence>
<dbReference type="Proteomes" id="UP000229740">
    <property type="component" value="Unassembled WGS sequence"/>
</dbReference>
<dbReference type="SUPFAM" id="SSF53901">
    <property type="entry name" value="Thiolase-like"/>
    <property type="match status" value="1"/>
</dbReference>
<dbReference type="AlphaFoldDB" id="A0A2G6EAP6"/>